<dbReference type="EC" id="2.7.7.7" evidence="11"/>
<dbReference type="Pfam" id="PF22608">
    <property type="entry name" value="DNAX_ATPase_lid"/>
    <property type="match status" value="1"/>
</dbReference>
<evidence type="ECO:0000256" key="5">
    <source>
        <dbReference type="ARBA" id="ARBA00022723"/>
    </source>
</evidence>
<evidence type="ECO:0000256" key="7">
    <source>
        <dbReference type="ARBA" id="ARBA00022833"/>
    </source>
</evidence>
<dbReference type="PANTHER" id="PTHR11669">
    <property type="entry name" value="REPLICATION FACTOR C / DNA POLYMERASE III GAMMA-TAU SUBUNIT"/>
    <property type="match status" value="1"/>
</dbReference>
<protein>
    <recommendedName>
        <fullName evidence="11">DNA polymerase III subunit gamma/tau</fullName>
        <ecNumber evidence="11">2.7.7.7</ecNumber>
    </recommendedName>
</protein>
<organism evidence="13 14">
    <name type="scientific">Candidatus Sneabacter namystus</name>
    <dbReference type="NCBI Taxonomy" id="2601646"/>
    <lineage>
        <taxon>Bacteria</taxon>
        <taxon>Pseudomonadati</taxon>
        <taxon>Pseudomonadota</taxon>
        <taxon>Alphaproteobacteria</taxon>
        <taxon>Rickettsiales</taxon>
        <taxon>Rickettsiaceae</taxon>
        <taxon>Rickettsieae</taxon>
        <taxon>Candidatus Sneabacter</taxon>
    </lineage>
</organism>
<evidence type="ECO:0000256" key="11">
    <source>
        <dbReference type="RuleBase" id="RU364063"/>
    </source>
</evidence>
<dbReference type="Pfam" id="PF13177">
    <property type="entry name" value="DNA_pol3_delta2"/>
    <property type="match status" value="1"/>
</dbReference>
<dbReference type="KEGG" id="snay:FZC37_02850"/>
<dbReference type="GO" id="GO:0009360">
    <property type="term" value="C:DNA polymerase III complex"/>
    <property type="evidence" value="ECO:0007669"/>
    <property type="project" value="InterPro"/>
</dbReference>
<dbReference type="GO" id="GO:0006261">
    <property type="term" value="P:DNA-templated DNA replication"/>
    <property type="evidence" value="ECO:0007669"/>
    <property type="project" value="TreeGrafter"/>
</dbReference>
<dbReference type="Proteomes" id="UP000323844">
    <property type="component" value="Chromosome"/>
</dbReference>
<dbReference type="GO" id="GO:0005524">
    <property type="term" value="F:ATP binding"/>
    <property type="evidence" value="ECO:0007669"/>
    <property type="project" value="UniProtKB-KW"/>
</dbReference>
<evidence type="ECO:0000256" key="3">
    <source>
        <dbReference type="ARBA" id="ARBA00022695"/>
    </source>
</evidence>
<comment type="similarity">
    <text evidence="1 11">Belongs to the DnaX/STICHEL family.</text>
</comment>
<keyword evidence="6 11" id="KW-0547">Nucleotide-binding</keyword>
<keyword evidence="7" id="KW-0862">Zinc</keyword>
<dbReference type="SUPFAM" id="SSF52540">
    <property type="entry name" value="P-loop containing nucleoside triphosphate hydrolases"/>
    <property type="match status" value="1"/>
</dbReference>
<keyword evidence="2 11" id="KW-0808">Transferase</keyword>
<evidence type="ECO:0000313" key="13">
    <source>
        <dbReference type="EMBL" id="QEK39845.1"/>
    </source>
</evidence>
<evidence type="ECO:0000256" key="8">
    <source>
        <dbReference type="ARBA" id="ARBA00022840"/>
    </source>
</evidence>
<name>A0A5C0UI20_9RICK</name>
<evidence type="ECO:0000256" key="4">
    <source>
        <dbReference type="ARBA" id="ARBA00022705"/>
    </source>
</evidence>
<dbReference type="InterPro" id="IPR022754">
    <property type="entry name" value="DNA_pol_III_gamma-3"/>
</dbReference>
<keyword evidence="5" id="KW-0479">Metal-binding</keyword>
<dbReference type="InterPro" id="IPR012763">
    <property type="entry name" value="DNA_pol_III_sug/sutau_N"/>
</dbReference>
<comment type="subunit">
    <text evidence="11">DNA polymerase III contains a core (composed of alpha, epsilon and theta chains) that associates with a tau subunit. This core dimerizes to form the POLIII' complex. PolIII' associates with the gamma complex (composed of gamma, delta, delta', psi and chi chains) and with the beta chain to form the complete DNA polymerase III complex.</text>
</comment>
<dbReference type="InterPro" id="IPR027417">
    <property type="entry name" value="P-loop_NTPase"/>
</dbReference>
<dbReference type="InterPro" id="IPR003593">
    <property type="entry name" value="AAA+_ATPase"/>
</dbReference>
<keyword evidence="3 11" id="KW-0548">Nucleotidyltransferase</keyword>
<comment type="function">
    <text evidence="11">DNA polymerase III is a complex, multichain enzyme responsible for most of the replicative synthesis in bacteria. This DNA polymerase also exhibits 3' to 5' exonuclease activity.</text>
</comment>
<dbReference type="GO" id="GO:0046872">
    <property type="term" value="F:metal ion binding"/>
    <property type="evidence" value="ECO:0007669"/>
    <property type="project" value="UniProtKB-KW"/>
</dbReference>
<dbReference type="InterPro" id="IPR050238">
    <property type="entry name" value="DNA_Rep/Repair_Clamp_Loader"/>
</dbReference>
<gene>
    <name evidence="11 13" type="primary">dnaX</name>
    <name evidence="13" type="ORF">FZC37_02850</name>
</gene>
<comment type="catalytic activity">
    <reaction evidence="10 11">
        <text>DNA(n) + a 2'-deoxyribonucleoside 5'-triphosphate = DNA(n+1) + diphosphate</text>
        <dbReference type="Rhea" id="RHEA:22508"/>
        <dbReference type="Rhea" id="RHEA-COMP:17339"/>
        <dbReference type="Rhea" id="RHEA-COMP:17340"/>
        <dbReference type="ChEBI" id="CHEBI:33019"/>
        <dbReference type="ChEBI" id="CHEBI:61560"/>
        <dbReference type="ChEBI" id="CHEBI:173112"/>
        <dbReference type="EC" id="2.7.7.7"/>
    </reaction>
</comment>
<evidence type="ECO:0000256" key="6">
    <source>
        <dbReference type="ARBA" id="ARBA00022741"/>
    </source>
</evidence>
<evidence type="ECO:0000256" key="2">
    <source>
        <dbReference type="ARBA" id="ARBA00022679"/>
    </source>
</evidence>
<dbReference type="CDD" id="cd00009">
    <property type="entry name" value="AAA"/>
    <property type="match status" value="1"/>
</dbReference>
<dbReference type="RefSeq" id="WP_148952206.1">
    <property type="nucleotide sequence ID" value="NZ_CP043312.1"/>
</dbReference>
<evidence type="ECO:0000259" key="12">
    <source>
        <dbReference type="SMART" id="SM00382"/>
    </source>
</evidence>
<dbReference type="InterPro" id="IPR008921">
    <property type="entry name" value="DNA_pol3_clamp-load_cplx_C"/>
</dbReference>
<dbReference type="PANTHER" id="PTHR11669:SF0">
    <property type="entry name" value="PROTEIN STICHEL-LIKE 2"/>
    <property type="match status" value="1"/>
</dbReference>
<dbReference type="Gene3D" id="1.10.8.60">
    <property type="match status" value="1"/>
</dbReference>
<evidence type="ECO:0000256" key="9">
    <source>
        <dbReference type="ARBA" id="ARBA00022932"/>
    </source>
</evidence>
<dbReference type="CDD" id="cd18137">
    <property type="entry name" value="HLD_clamp_pol_III_gamma_tau"/>
    <property type="match status" value="1"/>
</dbReference>
<dbReference type="SUPFAM" id="SSF48019">
    <property type="entry name" value="post-AAA+ oligomerization domain-like"/>
    <property type="match status" value="1"/>
</dbReference>
<keyword evidence="14" id="KW-1185">Reference proteome</keyword>
<dbReference type="InterPro" id="IPR045085">
    <property type="entry name" value="HLD_clamp_pol_III_gamma_tau"/>
</dbReference>
<accession>A0A5C0UI20</accession>
<evidence type="ECO:0000313" key="14">
    <source>
        <dbReference type="Proteomes" id="UP000323844"/>
    </source>
</evidence>
<proteinExistence type="inferred from homology"/>
<dbReference type="FunFam" id="3.40.50.300:FF:000014">
    <property type="entry name" value="DNA polymerase III subunit gamma/tau"/>
    <property type="match status" value="1"/>
</dbReference>
<feature type="domain" description="AAA+ ATPase" evidence="12">
    <location>
        <begin position="37"/>
        <end position="193"/>
    </location>
</feature>
<dbReference type="Gene3D" id="1.20.272.10">
    <property type="match status" value="1"/>
</dbReference>
<sequence>MSANAWMLKYRPKNLGMVQAQSTFVTILSNAIIQKRVSHSYLLTGIRGIGKTSIARIIGKTVNCSNQKIDKGAQVTPCENCENCASFNKGNHPDIIEIDAASHTSVDDVRTITENAAYKPLLGKFKVYIIDEVHMMSKSAFNAMLKTIEEPPEHLIFIFATTESNKLPPTVISRCQRFNLNRFSNNEIVQLLKDICTKEKVNITDNALAIIAKKSQGSARDAISLLEQISNIANTQGNIIEVDIVNSILNLEEHQTLLSMLSLALQGKGKEAFAILDQISKNRINFSHILEELLELVGVCSKVKLCPESAVEDIDLKENIHALAKCSSLEKLTITWQLILNTIKDLKEAPNHLPVIEILLCKIVYISEMSEVKEEGNQQDDDSYKNILKILDTLKEKNLLNLCYYLMNNVEIKSCTSTILEIMADQNDPLNDKLRAILKENDTDLVVTPLQKHATIRSLKNKLVELVKTSSQWKILHEHYNVKEVQDILLNTQ</sequence>
<dbReference type="GO" id="GO:0003887">
    <property type="term" value="F:DNA-directed DNA polymerase activity"/>
    <property type="evidence" value="ECO:0007669"/>
    <property type="project" value="UniProtKB-KW"/>
</dbReference>
<dbReference type="Gene3D" id="3.40.50.300">
    <property type="entry name" value="P-loop containing nucleotide triphosphate hydrolases"/>
    <property type="match status" value="1"/>
</dbReference>
<dbReference type="NCBIfam" id="TIGR02397">
    <property type="entry name" value="dnaX_nterm"/>
    <property type="match status" value="1"/>
</dbReference>
<keyword evidence="9 11" id="KW-0239">DNA-directed DNA polymerase</keyword>
<dbReference type="OrthoDB" id="9810148at2"/>
<dbReference type="EMBL" id="CP043312">
    <property type="protein sequence ID" value="QEK39845.1"/>
    <property type="molecule type" value="Genomic_DNA"/>
</dbReference>
<dbReference type="GO" id="GO:0003677">
    <property type="term" value="F:DNA binding"/>
    <property type="evidence" value="ECO:0007669"/>
    <property type="project" value="InterPro"/>
</dbReference>
<evidence type="ECO:0000256" key="10">
    <source>
        <dbReference type="ARBA" id="ARBA00049244"/>
    </source>
</evidence>
<dbReference type="SMART" id="SM00382">
    <property type="entry name" value="AAA"/>
    <property type="match status" value="1"/>
</dbReference>
<dbReference type="Pfam" id="PF12169">
    <property type="entry name" value="DNA_pol3_gamma3"/>
    <property type="match status" value="1"/>
</dbReference>
<keyword evidence="4 11" id="KW-0235">DNA replication</keyword>
<dbReference type="AlphaFoldDB" id="A0A5C0UI20"/>
<reference evidence="13 14" key="1">
    <citation type="submission" date="2019-08" db="EMBL/GenBank/DDBJ databases">
        <title>Highly reduced genomes of protist endosymbionts show evolutionary convergence.</title>
        <authorList>
            <person name="George E."/>
            <person name="Husnik F."/>
            <person name="Tashyreva D."/>
            <person name="Prokopchuk G."/>
            <person name="Horak A."/>
            <person name="Kwong W.K."/>
            <person name="Lukes J."/>
            <person name="Keeling P.J."/>
        </authorList>
    </citation>
    <scope>NUCLEOTIDE SEQUENCE [LARGE SCALE GENOMIC DNA]</scope>
    <source>
        <strain evidence="13">1621</strain>
    </source>
</reference>
<evidence type="ECO:0000256" key="1">
    <source>
        <dbReference type="ARBA" id="ARBA00006360"/>
    </source>
</evidence>
<keyword evidence="8 11" id="KW-0067">ATP-binding</keyword>